<evidence type="ECO:0000256" key="7">
    <source>
        <dbReference type="ARBA" id="ARBA00023136"/>
    </source>
</evidence>
<protein>
    <submittedName>
        <fullName evidence="11">Cation transporter</fullName>
    </submittedName>
</protein>
<dbReference type="RefSeq" id="WP_114337255.1">
    <property type="nucleotide sequence ID" value="NZ_QPID01000002.1"/>
</dbReference>
<dbReference type="InterPro" id="IPR045316">
    <property type="entry name" value="Msc2-like"/>
</dbReference>
<evidence type="ECO:0000256" key="4">
    <source>
        <dbReference type="ARBA" id="ARBA00022906"/>
    </source>
</evidence>
<dbReference type="InterPro" id="IPR027469">
    <property type="entry name" value="Cation_efflux_TMD_sf"/>
</dbReference>
<feature type="transmembrane region" description="Helical" evidence="9">
    <location>
        <begin position="222"/>
        <end position="242"/>
    </location>
</feature>
<dbReference type="GO" id="GO:0016020">
    <property type="term" value="C:membrane"/>
    <property type="evidence" value="ECO:0007669"/>
    <property type="project" value="UniProtKB-SubCell"/>
</dbReference>
<feature type="transmembrane region" description="Helical" evidence="9">
    <location>
        <begin position="28"/>
        <end position="50"/>
    </location>
</feature>
<keyword evidence="2" id="KW-0813">Transport</keyword>
<gene>
    <name evidence="11" type="ORF">DU002_04985</name>
</gene>
<feature type="transmembrane region" description="Helical" evidence="9">
    <location>
        <begin position="195"/>
        <end position="216"/>
    </location>
</feature>
<evidence type="ECO:0000256" key="6">
    <source>
        <dbReference type="ARBA" id="ARBA00023065"/>
    </source>
</evidence>
<feature type="transmembrane region" description="Helical" evidence="9">
    <location>
        <begin position="56"/>
        <end position="73"/>
    </location>
</feature>
<keyword evidence="7 9" id="KW-0472">Membrane</keyword>
<evidence type="ECO:0000313" key="11">
    <source>
        <dbReference type="EMBL" id="RCU51826.1"/>
    </source>
</evidence>
<feature type="region of interest" description="Disordered" evidence="8">
    <location>
        <begin position="157"/>
        <end position="188"/>
    </location>
</feature>
<dbReference type="Gene3D" id="1.20.1510.10">
    <property type="entry name" value="Cation efflux protein transmembrane domain"/>
    <property type="match status" value="1"/>
</dbReference>
<dbReference type="NCBIfam" id="TIGR01297">
    <property type="entry name" value="CDF"/>
    <property type="match status" value="1"/>
</dbReference>
<evidence type="ECO:0000259" key="10">
    <source>
        <dbReference type="Pfam" id="PF01545"/>
    </source>
</evidence>
<evidence type="ECO:0000256" key="8">
    <source>
        <dbReference type="SAM" id="MobiDB-lite"/>
    </source>
</evidence>
<dbReference type="OrthoDB" id="271709at2"/>
<dbReference type="InterPro" id="IPR058533">
    <property type="entry name" value="Cation_efflux_TM"/>
</dbReference>
<keyword evidence="3 9" id="KW-0812">Transmembrane</keyword>
<keyword evidence="4" id="KW-0862">Zinc</keyword>
<keyword evidence="12" id="KW-1185">Reference proteome</keyword>
<evidence type="ECO:0000313" key="12">
    <source>
        <dbReference type="Proteomes" id="UP000252558"/>
    </source>
</evidence>
<dbReference type="GO" id="GO:0005385">
    <property type="term" value="F:zinc ion transmembrane transporter activity"/>
    <property type="evidence" value="ECO:0007669"/>
    <property type="project" value="InterPro"/>
</dbReference>
<dbReference type="PANTHER" id="PTHR45755:SF4">
    <property type="entry name" value="ZINC TRANSPORTER 7"/>
    <property type="match status" value="1"/>
</dbReference>
<comment type="subcellular location">
    <subcellularLocation>
        <location evidence="1">Membrane</location>
        <topology evidence="1">Multi-pass membrane protein</topology>
    </subcellularLocation>
</comment>
<evidence type="ECO:0000256" key="9">
    <source>
        <dbReference type="SAM" id="Phobius"/>
    </source>
</evidence>
<sequence length="347" mass="38339">MNQKNVVPSCPKHRYQPDHTQGEKRTWYVLWLTAVTMVIEIIAGTVYGSMALLADGWHMATHVAAFAITLFAYRYATRHAQNATFTFGTGKVSSLGGFASAVALAVVALFMAMESVERLISPSEIRFNEAIVVAIIGLSVNLLSAWLLMGAGGHHHGHDHHGHNHHHTEHHAHNEHAPHGHASHKEHHHDHNLRAAYMHVLADALTSITAILALLAGKWMGWYWMDPLMGIVGAVVISRWALGLLKQTSEVLLDHAPKKARCEAIVEALHAVEQTRVTDLHLWQTAPNQYAAVISLRSHAANSIEDFRARLKPFTEIKHLTIELDAIVDPGDHGGENNHSHCASHNH</sequence>
<keyword evidence="4" id="KW-0864">Zinc transport</keyword>
<dbReference type="EMBL" id="QPID01000002">
    <property type="protein sequence ID" value="RCU51826.1"/>
    <property type="molecule type" value="Genomic_DNA"/>
</dbReference>
<dbReference type="Pfam" id="PF01545">
    <property type="entry name" value="Cation_efflux"/>
    <property type="match status" value="1"/>
</dbReference>
<dbReference type="SUPFAM" id="SSF161111">
    <property type="entry name" value="Cation efflux protein transmembrane domain-like"/>
    <property type="match status" value="1"/>
</dbReference>
<dbReference type="AlphaFoldDB" id="A0A368NNT6"/>
<dbReference type="NCBIfam" id="NF033827">
    <property type="entry name" value="CDF_efflux_DmeF"/>
    <property type="match status" value="1"/>
</dbReference>
<proteinExistence type="predicted"/>
<dbReference type="PANTHER" id="PTHR45755">
    <property type="match status" value="1"/>
</dbReference>
<reference evidence="11 12" key="1">
    <citation type="submission" date="2018-07" db="EMBL/GenBank/DDBJ databases">
        <title>Corallincola holothuriorum sp. nov., a new facultative anaerobe isolated from sea cucumber Apostichopus japonicus.</title>
        <authorList>
            <person name="Xia H."/>
        </authorList>
    </citation>
    <scope>NUCLEOTIDE SEQUENCE [LARGE SCALE GENOMIC DNA]</scope>
    <source>
        <strain evidence="11 12">C4</strain>
    </source>
</reference>
<keyword evidence="5 9" id="KW-1133">Transmembrane helix</keyword>
<dbReference type="InterPro" id="IPR002524">
    <property type="entry name" value="Cation_efflux"/>
</dbReference>
<organism evidence="11 12">
    <name type="scientific">Corallincola holothuriorum</name>
    <dbReference type="NCBI Taxonomy" id="2282215"/>
    <lineage>
        <taxon>Bacteria</taxon>
        <taxon>Pseudomonadati</taxon>
        <taxon>Pseudomonadota</taxon>
        <taxon>Gammaproteobacteria</taxon>
        <taxon>Alteromonadales</taxon>
        <taxon>Psychromonadaceae</taxon>
        <taxon>Corallincola</taxon>
    </lineage>
</organism>
<name>A0A368NNT6_9GAMM</name>
<feature type="compositionally biased region" description="Basic residues" evidence="8">
    <location>
        <begin position="157"/>
        <end position="170"/>
    </location>
</feature>
<accession>A0A368NNT6</accession>
<evidence type="ECO:0000256" key="2">
    <source>
        <dbReference type="ARBA" id="ARBA00022448"/>
    </source>
</evidence>
<feature type="transmembrane region" description="Helical" evidence="9">
    <location>
        <begin position="125"/>
        <end position="148"/>
    </location>
</feature>
<evidence type="ECO:0000256" key="1">
    <source>
        <dbReference type="ARBA" id="ARBA00004141"/>
    </source>
</evidence>
<keyword evidence="6" id="KW-0406">Ion transport</keyword>
<feature type="compositionally biased region" description="Basic residues" evidence="8">
    <location>
        <begin position="179"/>
        <end position="188"/>
    </location>
</feature>
<dbReference type="Proteomes" id="UP000252558">
    <property type="component" value="Unassembled WGS sequence"/>
</dbReference>
<feature type="domain" description="Cation efflux protein transmembrane" evidence="10">
    <location>
        <begin position="27"/>
        <end position="253"/>
    </location>
</feature>
<dbReference type="GO" id="GO:0006882">
    <property type="term" value="P:intracellular zinc ion homeostasis"/>
    <property type="evidence" value="ECO:0007669"/>
    <property type="project" value="InterPro"/>
</dbReference>
<evidence type="ECO:0000256" key="5">
    <source>
        <dbReference type="ARBA" id="ARBA00022989"/>
    </source>
</evidence>
<feature type="transmembrane region" description="Helical" evidence="9">
    <location>
        <begin position="94"/>
        <end position="113"/>
    </location>
</feature>
<evidence type="ECO:0000256" key="3">
    <source>
        <dbReference type="ARBA" id="ARBA00022692"/>
    </source>
</evidence>
<comment type="caution">
    <text evidence="11">The sequence shown here is derived from an EMBL/GenBank/DDBJ whole genome shotgun (WGS) entry which is preliminary data.</text>
</comment>